<dbReference type="GO" id="GO:0004497">
    <property type="term" value="F:monooxygenase activity"/>
    <property type="evidence" value="ECO:0007669"/>
    <property type="project" value="UniProtKB-KW"/>
</dbReference>
<dbReference type="GO" id="GO:0020037">
    <property type="term" value="F:heme binding"/>
    <property type="evidence" value="ECO:0007669"/>
    <property type="project" value="InterPro"/>
</dbReference>
<evidence type="ECO:0000256" key="1">
    <source>
        <dbReference type="ARBA" id="ARBA00001971"/>
    </source>
</evidence>
<dbReference type="AlphaFoldDB" id="A0A9N9BZ51"/>
<dbReference type="PROSITE" id="PS00086">
    <property type="entry name" value="CYTOCHROME_P450"/>
    <property type="match status" value="1"/>
</dbReference>
<evidence type="ECO:0000313" key="8">
    <source>
        <dbReference type="EMBL" id="CAG8580822.1"/>
    </source>
</evidence>
<dbReference type="SUPFAM" id="SSF48264">
    <property type="entry name" value="Cytochrome P450"/>
    <property type="match status" value="1"/>
</dbReference>
<reference evidence="8" key="1">
    <citation type="submission" date="2021-06" db="EMBL/GenBank/DDBJ databases">
        <authorList>
            <person name="Kallberg Y."/>
            <person name="Tangrot J."/>
            <person name="Rosling A."/>
        </authorList>
    </citation>
    <scope>NUCLEOTIDE SEQUENCE</scope>
    <source>
        <strain evidence="8">AZ414A</strain>
    </source>
</reference>
<feature type="transmembrane region" description="Helical" evidence="7">
    <location>
        <begin position="6"/>
        <end position="24"/>
    </location>
</feature>
<sequence>MYFSFESIPTFVWVFIATYVIYWIKTPKLSKNEPPMVPYKIPIIGHTLDYLFNAENFLAECRQKYGDPFNIYVFGQVNTIAGNEIAHEVFKTDAFSVPSATRDIFPLHRVIKSYNEKTNDRVIKTVREGITAKLPLYTGRMQKQLMISINEEIGDCYNPKFINTANENFARMIARPVADILVGQELSKNEDVVKAFADFTKDFSKLIHLKPVLEKRLKDKEILGDKYEPPLDIIEYLLNNPEFETKVITDDYLNKICEFLFIIIVASIHTTSRHITSALYDFAGRPELWDDIYEEQFRIDRECNGELSSQHISKMVKLDITATHRCLESSTLKNGMTIPKGRLVQIYLMDLHYNTSAYGPEPKSFLPNHGLENNIPASKTDKNYVTFGAGRHACPGRFFAVNEIKVGLHKLILNYHIKTPSGKVEKKIHIGPFSNPPVSGLIFENRKK</sequence>
<accession>A0A9N9BZ51</accession>
<feature type="binding site" description="axial binding residue" evidence="5">
    <location>
        <position position="394"/>
    </location>
    <ligand>
        <name>heme</name>
        <dbReference type="ChEBI" id="CHEBI:30413"/>
    </ligand>
    <ligandPart>
        <name>Fe</name>
        <dbReference type="ChEBI" id="CHEBI:18248"/>
    </ligandPart>
</feature>
<dbReference type="OrthoDB" id="1844152at2759"/>
<name>A0A9N9BZ51_9GLOM</name>
<protein>
    <submittedName>
        <fullName evidence="8">5107_t:CDS:1</fullName>
    </submittedName>
</protein>
<keyword evidence="5 6" id="KW-0349">Heme</keyword>
<evidence type="ECO:0000256" key="7">
    <source>
        <dbReference type="SAM" id="Phobius"/>
    </source>
</evidence>
<dbReference type="InterPro" id="IPR017972">
    <property type="entry name" value="Cyt_P450_CS"/>
</dbReference>
<evidence type="ECO:0000256" key="3">
    <source>
        <dbReference type="ARBA" id="ARBA00022723"/>
    </source>
</evidence>
<dbReference type="GO" id="GO:0005506">
    <property type="term" value="F:iron ion binding"/>
    <property type="evidence" value="ECO:0007669"/>
    <property type="project" value="InterPro"/>
</dbReference>
<evidence type="ECO:0000256" key="5">
    <source>
        <dbReference type="PIRSR" id="PIRSR602403-1"/>
    </source>
</evidence>
<dbReference type="PANTHER" id="PTHR46206">
    <property type="entry name" value="CYTOCHROME P450"/>
    <property type="match status" value="1"/>
</dbReference>
<dbReference type="InterPro" id="IPR036396">
    <property type="entry name" value="Cyt_P450_sf"/>
</dbReference>
<gene>
    <name evidence="8" type="ORF">DEBURN_LOCUS8562</name>
</gene>
<dbReference type="Gene3D" id="1.10.630.10">
    <property type="entry name" value="Cytochrome P450"/>
    <property type="match status" value="1"/>
</dbReference>
<keyword evidence="7" id="KW-0812">Transmembrane</keyword>
<dbReference type="PRINTS" id="PR00465">
    <property type="entry name" value="EP450IV"/>
</dbReference>
<dbReference type="Proteomes" id="UP000789706">
    <property type="component" value="Unassembled WGS sequence"/>
</dbReference>
<evidence type="ECO:0000256" key="4">
    <source>
        <dbReference type="ARBA" id="ARBA00023004"/>
    </source>
</evidence>
<keyword evidence="3 5" id="KW-0479">Metal-binding</keyword>
<dbReference type="GO" id="GO:0016705">
    <property type="term" value="F:oxidoreductase activity, acting on paired donors, with incorporation or reduction of molecular oxygen"/>
    <property type="evidence" value="ECO:0007669"/>
    <property type="project" value="InterPro"/>
</dbReference>
<evidence type="ECO:0000313" key="9">
    <source>
        <dbReference type="Proteomes" id="UP000789706"/>
    </source>
</evidence>
<keyword evidence="4 5" id="KW-0408">Iron</keyword>
<dbReference type="InterPro" id="IPR001128">
    <property type="entry name" value="Cyt_P450"/>
</dbReference>
<keyword evidence="6" id="KW-0560">Oxidoreductase</keyword>
<comment type="cofactor">
    <cofactor evidence="1 5">
        <name>heme</name>
        <dbReference type="ChEBI" id="CHEBI:30413"/>
    </cofactor>
</comment>
<comment type="caution">
    <text evidence="8">The sequence shown here is derived from an EMBL/GenBank/DDBJ whole genome shotgun (WGS) entry which is preliminary data.</text>
</comment>
<dbReference type="InterPro" id="IPR002403">
    <property type="entry name" value="Cyt_P450_E_grp-IV"/>
</dbReference>
<dbReference type="EMBL" id="CAJVPK010001296">
    <property type="protein sequence ID" value="CAG8580822.1"/>
    <property type="molecule type" value="Genomic_DNA"/>
</dbReference>
<proteinExistence type="inferred from homology"/>
<keyword evidence="9" id="KW-1185">Reference proteome</keyword>
<keyword evidence="6" id="KW-0503">Monooxygenase</keyword>
<comment type="similarity">
    <text evidence="2 6">Belongs to the cytochrome P450 family.</text>
</comment>
<dbReference type="Pfam" id="PF00067">
    <property type="entry name" value="p450"/>
    <property type="match status" value="1"/>
</dbReference>
<evidence type="ECO:0000256" key="2">
    <source>
        <dbReference type="ARBA" id="ARBA00010617"/>
    </source>
</evidence>
<organism evidence="8 9">
    <name type="scientific">Diversispora eburnea</name>
    <dbReference type="NCBI Taxonomy" id="1213867"/>
    <lineage>
        <taxon>Eukaryota</taxon>
        <taxon>Fungi</taxon>
        <taxon>Fungi incertae sedis</taxon>
        <taxon>Mucoromycota</taxon>
        <taxon>Glomeromycotina</taxon>
        <taxon>Glomeromycetes</taxon>
        <taxon>Diversisporales</taxon>
        <taxon>Diversisporaceae</taxon>
        <taxon>Diversispora</taxon>
    </lineage>
</organism>
<keyword evidence="7" id="KW-0472">Membrane</keyword>
<evidence type="ECO:0000256" key="6">
    <source>
        <dbReference type="RuleBase" id="RU000461"/>
    </source>
</evidence>
<keyword evidence="7" id="KW-1133">Transmembrane helix</keyword>